<accession>A0ABV4FRF8</accession>
<dbReference type="InterPro" id="IPR000073">
    <property type="entry name" value="AB_hydrolase_1"/>
</dbReference>
<evidence type="ECO:0000259" key="1">
    <source>
        <dbReference type="Pfam" id="PF12697"/>
    </source>
</evidence>
<organism evidence="2 3">
    <name type="scientific">Bradyrhizobium ottawaense</name>
    <dbReference type="NCBI Taxonomy" id="931866"/>
    <lineage>
        <taxon>Bacteria</taxon>
        <taxon>Pseudomonadati</taxon>
        <taxon>Pseudomonadota</taxon>
        <taxon>Alphaproteobacteria</taxon>
        <taxon>Hyphomicrobiales</taxon>
        <taxon>Nitrobacteraceae</taxon>
        <taxon>Bradyrhizobium</taxon>
    </lineage>
</organism>
<dbReference type="Proteomes" id="UP001565369">
    <property type="component" value="Unassembled WGS sequence"/>
</dbReference>
<proteinExistence type="predicted"/>
<evidence type="ECO:0000313" key="2">
    <source>
        <dbReference type="EMBL" id="MEY9454180.1"/>
    </source>
</evidence>
<protein>
    <submittedName>
        <fullName evidence="2">Pimeloyl-ACP methyl ester carboxylesterase</fullName>
    </submittedName>
</protein>
<gene>
    <name evidence="2" type="ORF">ABIG07_003128</name>
</gene>
<dbReference type="Gene3D" id="3.40.50.1820">
    <property type="entry name" value="alpha/beta hydrolase"/>
    <property type="match status" value="1"/>
</dbReference>
<dbReference type="InterPro" id="IPR029058">
    <property type="entry name" value="AB_hydrolase_fold"/>
</dbReference>
<dbReference type="PANTHER" id="PTHR43689:SF8">
    <property type="entry name" value="ALPHA_BETA-HYDROLASES SUPERFAMILY PROTEIN"/>
    <property type="match status" value="1"/>
</dbReference>
<reference evidence="2 3" key="1">
    <citation type="submission" date="2024-07" db="EMBL/GenBank/DDBJ databases">
        <title>Genomic Encyclopedia of Type Strains, Phase V (KMG-V): Genome sequencing to study the core and pangenomes of soil and plant-associated prokaryotes.</title>
        <authorList>
            <person name="Whitman W."/>
        </authorList>
    </citation>
    <scope>NUCLEOTIDE SEQUENCE [LARGE SCALE GENOMIC DNA]</scope>
    <source>
        <strain evidence="2 3">USDA 152</strain>
    </source>
</reference>
<evidence type="ECO:0000313" key="3">
    <source>
        <dbReference type="Proteomes" id="UP001565369"/>
    </source>
</evidence>
<dbReference type="Pfam" id="PF12697">
    <property type="entry name" value="Abhydrolase_6"/>
    <property type="match status" value="1"/>
</dbReference>
<name>A0ABV4FRF8_9BRAD</name>
<sequence length="288" mass="31446">MPGSSPGMTTEREEREMTNLTPTGFLSVDGASLEYKWLAPEAADAPTIVMLHEGLGSVGLWGDFPEKLQQATGAGIFAYSRAGYGQSSPVKLPRPLDYMQREALDVLPKLLDAIGFKRGLLLGHSDGASIATIYAGAHQDHRLSGLVLIAPHFIVEDISVESIAAIKTSFETTDLKAKLARWHKDVDNAFYGWNGAWLDPKFRDWDISEYLAYIRVPIMVLQGAGDQYGTLRQVEIAQEECYCPIDFKVISDAGHSPHREAPGATLDAIEQFAKAALRDDQGLGVRAA</sequence>
<feature type="domain" description="AB hydrolase-1" evidence="1">
    <location>
        <begin position="48"/>
        <end position="267"/>
    </location>
</feature>
<dbReference type="PANTHER" id="PTHR43689">
    <property type="entry name" value="HYDROLASE"/>
    <property type="match status" value="1"/>
</dbReference>
<keyword evidence="3" id="KW-1185">Reference proteome</keyword>
<dbReference type="EMBL" id="JBGBZJ010000003">
    <property type="protein sequence ID" value="MEY9454180.1"/>
    <property type="molecule type" value="Genomic_DNA"/>
</dbReference>
<dbReference type="SUPFAM" id="SSF53474">
    <property type="entry name" value="alpha/beta-Hydrolases"/>
    <property type="match status" value="1"/>
</dbReference>
<comment type="caution">
    <text evidence="2">The sequence shown here is derived from an EMBL/GenBank/DDBJ whole genome shotgun (WGS) entry which is preliminary data.</text>
</comment>